<keyword evidence="2 5" id="KW-0145">Chemotaxis</keyword>
<feature type="active site" evidence="5 6">
    <location>
        <position position="301"/>
    </location>
</feature>
<evidence type="ECO:0000256" key="2">
    <source>
        <dbReference type="ARBA" id="ARBA00022500"/>
    </source>
</evidence>
<dbReference type="InterPro" id="IPR000673">
    <property type="entry name" value="Sig_transdc_resp-reg_Me-estase"/>
</dbReference>
<dbReference type="PANTHER" id="PTHR42872">
    <property type="entry name" value="PROTEIN-GLUTAMATE METHYLESTERASE/PROTEIN-GLUTAMINE GLUTAMINASE"/>
    <property type="match status" value="1"/>
</dbReference>
<dbReference type="PIRSF" id="PIRSF000876">
    <property type="entry name" value="RR_chemtxs_CheB"/>
    <property type="match status" value="1"/>
</dbReference>
<dbReference type="Proteomes" id="UP000607796">
    <property type="component" value="Unassembled WGS sequence"/>
</dbReference>
<dbReference type="NCBIfam" id="NF009206">
    <property type="entry name" value="PRK12555.1"/>
    <property type="match status" value="1"/>
</dbReference>
<proteinExistence type="inferred from homology"/>
<dbReference type="InterPro" id="IPR011006">
    <property type="entry name" value="CheY-like_superfamily"/>
</dbReference>
<dbReference type="InterPro" id="IPR001789">
    <property type="entry name" value="Sig_transdc_resp-reg_receiver"/>
</dbReference>
<dbReference type="PANTHER" id="PTHR42872:SF6">
    <property type="entry name" value="PROTEIN-GLUTAMATE METHYLESTERASE_PROTEIN-GLUTAMINE GLUTAMINASE"/>
    <property type="match status" value="1"/>
</dbReference>
<comment type="catalytic activity">
    <reaction evidence="4 5">
        <text>[protein]-L-glutamate 5-O-methyl ester + H2O = L-glutamyl-[protein] + methanol + H(+)</text>
        <dbReference type="Rhea" id="RHEA:23236"/>
        <dbReference type="Rhea" id="RHEA-COMP:10208"/>
        <dbReference type="Rhea" id="RHEA-COMP:10311"/>
        <dbReference type="ChEBI" id="CHEBI:15377"/>
        <dbReference type="ChEBI" id="CHEBI:15378"/>
        <dbReference type="ChEBI" id="CHEBI:17790"/>
        <dbReference type="ChEBI" id="CHEBI:29973"/>
        <dbReference type="ChEBI" id="CHEBI:82795"/>
        <dbReference type="EC" id="3.1.1.61"/>
    </reaction>
</comment>
<keyword evidence="5 7" id="KW-0597">Phosphoprotein</keyword>
<evidence type="ECO:0000256" key="1">
    <source>
        <dbReference type="ARBA" id="ARBA00022490"/>
    </source>
</evidence>
<accession>A0ABR9WYD8</accession>
<evidence type="ECO:0000313" key="12">
    <source>
        <dbReference type="Proteomes" id="UP000607796"/>
    </source>
</evidence>
<comment type="catalytic activity">
    <reaction evidence="5">
        <text>L-glutaminyl-[protein] + H2O = L-glutamyl-[protein] + NH4(+)</text>
        <dbReference type="Rhea" id="RHEA:16441"/>
        <dbReference type="Rhea" id="RHEA-COMP:10207"/>
        <dbReference type="Rhea" id="RHEA-COMP:10208"/>
        <dbReference type="ChEBI" id="CHEBI:15377"/>
        <dbReference type="ChEBI" id="CHEBI:28938"/>
        <dbReference type="ChEBI" id="CHEBI:29973"/>
        <dbReference type="ChEBI" id="CHEBI:30011"/>
        <dbReference type="EC" id="3.5.1.44"/>
    </reaction>
</comment>
<dbReference type="HAMAP" id="MF_00099">
    <property type="entry name" value="CheB_chemtxs"/>
    <property type="match status" value="1"/>
</dbReference>
<dbReference type="InterPro" id="IPR035909">
    <property type="entry name" value="CheB_C"/>
</dbReference>
<evidence type="ECO:0000256" key="7">
    <source>
        <dbReference type="PROSITE-ProRule" id="PRU00169"/>
    </source>
</evidence>
<feature type="active site" evidence="5 6">
    <location>
        <position position="205"/>
    </location>
</feature>
<dbReference type="Gene3D" id="3.40.50.2300">
    <property type="match status" value="1"/>
</dbReference>
<comment type="function">
    <text evidence="5">Involved in chemotaxis. Part of a chemotaxis signal transduction system that modulates chemotaxis in response to various stimuli. Catalyzes the demethylation of specific methylglutamate residues introduced into the chemoreceptors (methyl-accepting chemotaxis proteins or MCP) by CheR. Also mediates the irreversible deamidation of specific glutamine residues to glutamic acid.</text>
</comment>
<dbReference type="SUPFAM" id="SSF52738">
    <property type="entry name" value="Methylesterase CheB, C-terminal domain"/>
    <property type="match status" value="1"/>
</dbReference>
<dbReference type="EC" id="3.1.1.61" evidence="5"/>
<gene>
    <name evidence="5" type="primary">cheB</name>
    <name evidence="11" type="ORF">IQ782_05700</name>
</gene>
<feature type="domain" description="CheB-type methylesterase" evidence="10">
    <location>
        <begin position="168"/>
        <end position="359"/>
    </location>
</feature>
<feature type="domain" description="Response regulatory" evidence="9">
    <location>
        <begin position="4"/>
        <end position="121"/>
    </location>
</feature>
<dbReference type="NCBIfam" id="NF001965">
    <property type="entry name" value="PRK00742.1"/>
    <property type="match status" value="1"/>
</dbReference>
<dbReference type="InterPro" id="IPR008248">
    <property type="entry name" value="CheB-like"/>
</dbReference>
<evidence type="ECO:0000256" key="8">
    <source>
        <dbReference type="SAM" id="MobiDB-lite"/>
    </source>
</evidence>
<dbReference type="SMART" id="SM00448">
    <property type="entry name" value="REC"/>
    <property type="match status" value="1"/>
</dbReference>
<keyword evidence="12" id="KW-1185">Reference proteome</keyword>
<feature type="region of interest" description="Disordered" evidence="8">
    <location>
        <begin position="131"/>
        <end position="152"/>
    </location>
</feature>
<dbReference type="PROSITE" id="PS50122">
    <property type="entry name" value="CHEB"/>
    <property type="match status" value="1"/>
</dbReference>
<keyword evidence="1 5" id="KW-0963">Cytoplasm</keyword>
<keyword evidence="3 5" id="KW-0378">Hydrolase</keyword>
<dbReference type="SUPFAM" id="SSF52172">
    <property type="entry name" value="CheY-like"/>
    <property type="match status" value="1"/>
</dbReference>
<feature type="modified residue" description="4-aspartylphosphate" evidence="5 7">
    <location>
        <position position="55"/>
    </location>
</feature>
<evidence type="ECO:0000256" key="5">
    <source>
        <dbReference type="HAMAP-Rule" id="MF_00099"/>
    </source>
</evidence>
<comment type="subcellular location">
    <subcellularLocation>
        <location evidence="5">Cytoplasm</location>
    </subcellularLocation>
</comment>
<sequence>MPIRVMIVDDSSSARTALSRLLSADPGILVCGLAGDPFEAAAQMRGDLPDVLLLDLALPRMDGLTFLRRIMAQHPLPVVICSSFTAAGSANALRALESGAAEVIAKPTLGNAEEWAEAQVLLCDAVHAAASTNPRRKTRPPRQGTEPGPKLSADVILPHLPPNPKAGPPQGQVIAIGASTGGTEALVQVLSGLPAGLPPILVVQHMPEHFTRTFAQRLDGLTPIAVAEAQSGDRPRPGQAFIAPGNNHLLLRRSGAGYVLDVVRGPQVARHRPSVDVLFRSVAQASGNKALGIVLTGMGDDGARGLMEMRAAGARTFVQDEASSVVFGMPKEALACGGADSAVPIKRVATEIRRWVDEIAWHPAGKGRVRPA</sequence>
<protein>
    <recommendedName>
        <fullName evidence="5">Protein-glutamate methylesterase/protein-glutamine glutaminase</fullName>
        <ecNumber evidence="5">3.1.1.61</ecNumber>
        <ecNumber evidence="5">3.5.1.44</ecNumber>
    </recommendedName>
</protein>
<comment type="caution">
    <text evidence="11">The sequence shown here is derived from an EMBL/GenBank/DDBJ whole genome shotgun (WGS) entry which is preliminary data.</text>
</comment>
<evidence type="ECO:0000313" key="11">
    <source>
        <dbReference type="EMBL" id="MBE9636325.1"/>
    </source>
</evidence>
<comment type="domain">
    <text evidence="5">Contains a C-terminal catalytic domain, and an N-terminal region which modulates catalytic activity.</text>
</comment>
<evidence type="ECO:0000256" key="4">
    <source>
        <dbReference type="ARBA" id="ARBA00048267"/>
    </source>
</evidence>
<evidence type="ECO:0000259" key="10">
    <source>
        <dbReference type="PROSITE" id="PS50122"/>
    </source>
</evidence>
<evidence type="ECO:0000256" key="3">
    <source>
        <dbReference type="ARBA" id="ARBA00022801"/>
    </source>
</evidence>
<evidence type="ECO:0000256" key="6">
    <source>
        <dbReference type="PROSITE-ProRule" id="PRU00050"/>
    </source>
</evidence>
<evidence type="ECO:0000259" key="9">
    <source>
        <dbReference type="PROSITE" id="PS50110"/>
    </source>
</evidence>
<dbReference type="Pfam" id="PF00072">
    <property type="entry name" value="Response_reg"/>
    <property type="match status" value="1"/>
</dbReference>
<dbReference type="CDD" id="cd17541">
    <property type="entry name" value="REC_CheB-like"/>
    <property type="match status" value="1"/>
</dbReference>
<organism evidence="11 12">
    <name type="scientific">Salipiger mangrovisoli</name>
    <dbReference type="NCBI Taxonomy" id="2865933"/>
    <lineage>
        <taxon>Bacteria</taxon>
        <taxon>Pseudomonadati</taxon>
        <taxon>Pseudomonadota</taxon>
        <taxon>Alphaproteobacteria</taxon>
        <taxon>Rhodobacterales</taxon>
        <taxon>Roseobacteraceae</taxon>
        <taxon>Salipiger</taxon>
    </lineage>
</organism>
<comment type="similarity">
    <text evidence="5">Belongs to the CheB family.</text>
</comment>
<feature type="active site" evidence="5 6">
    <location>
        <position position="179"/>
    </location>
</feature>
<comment type="PTM">
    <text evidence="5">Phosphorylated by CheA. Phosphorylation of the N-terminal regulatory domain activates the methylesterase activity.</text>
</comment>
<dbReference type="EC" id="3.5.1.44" evidence="5"/>
<reference evidence="11 12" key="1">
    <citation type="journal article" date="2021" name="Int. J. Syst. Evol. Microbiol.">
        <title>Salipiger mangrovisoli sp. nov., isolated from mangrove soil and the proposal for the reclassification of Paraphaeobacter pallidus as Salipiger pallidus comb. nov.</title>
        <authorList>
            <person name="Du J."/>
            <person name="Liu Y."/>
            <person name="Pei T."/>
            <person name="Deng M.R."/>
            <person name="Zhu H."/>
        </authorList>
    </citation>
    <scope>NUCLEOTIDE SEQUENCE [LARGE SCALE GENOMIC DNA]</scope>
    <source>
        <strain evidence="11 12">6D45A</strain>
    </source>
</reference>
<dbReference type="PROSITE" id="PS50110">
    <property type="entry name" value="RESPONSE_REGULATORY"/>
    <property type="match status" value="1"/>
</dbReference>
<dbReference type="Gene3D" id="3.40.50.180">
    <property type="entry name" value="Methylesterase CheB, C-terminal domain"/>
    <property type="match status" value="1"/>
</dbReference>
<name>A0ABR9WYD8_9RHOB</name>
<dbReference type="CDD" id="cd16432">
    <property type="entry name" value="CheB_Rec"/>
    <property type="match status" value="1"/>
</dbReference>
<dbReference type="EMBL" id="JADFFK010000003">
    <property type="protein sequence ID" value="MBE9636325.1"/>
    <property type="molecule type" value="Genomic_DNA"/>
</dbReference>
<dbReference type="Pfam" id="PF01339">
    <property type="entry name" value="CheB_methylest"/>
    <property type="match status" value="1"/>
</dbReference>